<sequence length="227" mass="24298">MSDRRRYALYYTPAPGTPLAHFGNGLLGYDSATGAAVAPLPGVPEAGAVTASPRRYGFHATLKAPMRLREGVGEDDLIAAAAALSADHPPVAVGRLAVATLGGFTALVPVEASPDLGLFAAECVAALDPLRAPLTAPELARRNPERLSPRQRALLARWGYPHVFEEFRFHMTLTDALPEAEREPWRARLQAAYGAGEPLVIDAVTLLCQEGDAPFRVLRRLPFGATR</sequence>
<dbReference type="Gene3D" id="3.90.1140.10">
    <property type="entry name" value="Cyclic phosphodiesterase"/>
    <property type="match status" value="1"/>
</dbReference>
<dbReference type="RefSeq" id="WP_238233794.1">
    <property type="nucleotide sequence ID" value="NZ_BPQQ01000008.1"/>
</dbReference>
<organism evidence="1 2">
    <name type="scientific">Methylobacterium isbiliense</name>
    <dbReference type="NCBI Taxonomy" id="315478"/>
    <lineage>
        <taxon>Bacteria</taxon>
        <taxon>Pseudomonadati</taxon>
        <taxon>Pseudomonadota</taxon>
        <taxon>Alphaproteobacteria</taxon>
        <taxon>Hyphomicrobiales</taxon>
        <taxon>Methylobacteriaceae</taxon>
        <taxon>Methylobacterium</taxon>
    </lineage>
</organism>
<evidence type="ECO:0008006" key="3">
    <source>
        <dbReference type="Google" id="ProtNLM"/>
    </source>
</evidence>
<dbReference type="PIRSF" id="PIRSF033328">
    <property type="entry name" value="Phest_Mll4975"/>
    <property type="match status" value="1"/>
</dbReference>
<accession>A0ABQ4S7A6</accession>
<proteinExistence type="predicted"/>
<dbReference type="EMBL" id="BPQQ01000008">
    <property type="protein sequence ID" value="GJD98851.1"/>
    <property type="molecule type" value="Genomic_DNA"/>
</dbReference>
<comment type="caution">
    <text evidence="1">The sequence shown here is derived from an EMBL/GenBank/DDBJ whole genome shotgun (WGS) entry which is preliminary data.</text>
</comment>
<name>A0ABQ4S7A6_9HYPH</name>
<reference evidence="1" key="2">
    <citation type="submission" date="2021-08" db="EMBL/GenBank/DDBJ databases">
        <authorList>
            <person name="Tani A."/>
            <person name="Ola A."/>
            <person name="Ogura Y."/>
            <person name="Katsura K."/>
            <person name="Hayashi T."/>
        </authorList>
    </citation>
    <scope>NUCLEOTIDE SEQUENCE</scope>
    <source>
        <strain evidence="1">DSM 17168</strain>
    </source>
</reference>
<dbReference type="Pfam" id="PF06299">
    <property type="entry name" value="DUF1045"/>
    <property type="match status" value="1"/>
</dbReference>
<keyword evidence="2" id="KW-1185">Reference proteome</keyword>
<dbReference type="InterPro" id="IPR009389">
    <property type="entry name" value="DUF1045"/>
</dbReference>
<evidence type="ECO:0000313" key="1">
    <source>
        <dbReference type="EMBL" id="GJD98851.1"/>
    </source>
</evidence>
<dbReference type="NCBIfam" id="TIGR03223">
    <property type="entry name" value="Phn_opern_protn"/>
    <property type="match status" value="1"/>
</dbReference>
<protein>
    <recommendedName>
        <fullName evidence="3">Phosphonate metabolism protein</fullName>
    </recommendedName>
</protein>
<reference evidence="1" key="1">
    <citation type="journal article" date="2021" name="Front. Microbiol.">
        <title>Comprehensive Comparative Genomics and Phenotyping of Methylobacterium Species.</title>
        <authorList>
            <person name="Alessa O."/>
            <person name="Ogura Y."/>
            <person name="Fujitani Y."/>
            <person name="Takami H."/>
            <person name="Hayashi T."/>
            <person name="Sahin N."/>
            <person name="Tani A."/>
        </authorList>
    </citation>
    <scope>NUCLEOTIDE SEQUENCE</scope>
    <source>
        <strain evidence="1">DSM 17168</strain>
    </source>
</reference>
<dbReference type="Proteomes" id="UP001055153">
    <property type="component" value="Unassembled WGS sequence"/>
</dbReference>
<evidence type="ECO:0000313" key="2">
    <source>
        <dbReference type="Proteomes" id="UP001055153"/>
    </source>
</evidence>
<gene>
    <name evidence="1" type="ORF">GMJLKIPL_0764</name>
</gene>